<dbReference type="InterPro" id="IPR042102">
    <property type="entry name" value="RNA_pol_Rpb1_3_sf"/>
</dbReference>
<evidence type="ECO:0000256" key="4">
    <source>
        <dbReference type="ARBA" id="ARBA00022679"/>
    </source>
</evidence>
<comment type="subcellular location">
    <subcellularLocation>
        <location evidence="1">Nucleus</location>
    </subcellularLocation>
</comment>
<dbReference type="Gene3D" id="4.10.860.120">
    <property type="entry name" value="RNA polymerase II, clamp domain"/>
    <property type="match status" value="1"/>
</dbReference>
<dbReference type="InterPro" id="IPR007080">
    <property type="entry name" value="RNA_pol_Rpb1_1"/>
</dbReference>
<evidence type="ECO:0000256" key="9">
    <source>
        <dbReference type="ARBA" id="ARBA00023163"/>
    </source>
</evidence>
<dbReference type="GO" id="GO:0003899">
    <property type="term" value="F:DNA-directed RNA polymerase activity"/>
    <property type="evidence" value="ECO:0007669"/>
    <property type="project" value="UniProtKB-EC"/>
</dbReference>
<dbReference type="Gene3D" id="1.10.357.120">
    <property type="match status" value="1"/>
</dbReference>
<dbReference type="Pfam" id="PF00623">
    <property type="entry name" value="RNA_pol_Rpb1_2"/>
    <property type="match status" value="1"/>
</dbReference>
<keyword evidence="15" id="KW-1185">Reference proteome</keyword>
<evidence type="ECO:0000313" key="15">
    <source>
        <dbReference type="Proteomes" id="UP000076078"/>
    </source>
</evidence>
<dbReference type="Gene3D" id="1.10.132.30">
    <property type="match status" value="1"/>
</dbReference>
<dbReference type="Gene3D" id="1.10.150.390">
    <property type="match status" value="1"/>
</dbReference>
<evidence type="ECO:0000256" key="6">
    <source>
        <dbReference type="ARBA" id="ARBA00022723"/>
    </source>
</evidence>
<dbReference type="InterPro" id="IPR044893">
    <property type="entry name" value="RNA_pol_Rpb1_clamp_domain"/>
</dbReference>
<dbReference type="Pfam" id="PF05000">
    <property type="entry name" value="RNA_pol_Rpb1_4"/>
    <property type="match status" value="1"/>
</dbReference>
<dbReference type="GO" id="GO:0006351">
    <property type="term" value="P:DNA-templated transcription"/>
    <property type="evidence" value="ECO:0007669"/>
    <property type="project" value="InterPro"/>
</dbReference>
<dbReference type="FunFam" id="3.30.1490.180:FF:000003">
    <property type="entry name" value="DNA-directed RNA polymerase subunit"/>
    <property type="match status" value="1"/>
</dbReference>
<evidence type="ECO:0000259" key="13">
    <source>
        <dbReference type="SMART" id="SM00663"/>
    </source>
</evidence>
<dbReference type="EMBL" id="LODT01000004">
    <property type="protein sequence ID" value="KYR02194.1"/>
    <property type="molecule type" value="Genomic_DNA"/>
</dbReference>
<dbReference type="InterPro" id="IPR007066">
    <property type="entry name" value="RNA_pol_Rpb1_3"/>
</dbReference>
<comment type="catalytic activity">
    <reaction evidence="11">
        <text>RNA(n) + a ribonucleoside 5'-triphosphate = RNA(n+1) + diphosphate</text>
        <dbReference type="Rhea" id="RHEA:21248"/>
        <dbReference type="Rhea" id="RHEA-COMP:14527"/>
        <dbReference type="Rhea" id="RHEA-COMP:17342"/>
        <dbReference type="ChEBI" id="CHEBI:33019"/>
        <dbReference type="ChEBI" id="CHEBI:61557"/>
        <dbReference type="ChEBI" id="CHEBI:140395"/>
        <dbReference type="EC" id="2.7.7.6"/>
    </reaction>
</comment>
<dbReference type="STRING" id="361077.A0A152A7L3"/>
<dbReference type="InterPro" id="IPR007081">
    <property type="entry name" value="RNA_pol_Rpb1_5"/>
</dbReference>
<evidence type="ECO:0000256" key="1">
    <source>
        <dbReference type="ARBA" id="ARBA00004123"/>
    </source>
</evidence>
<dbReference type="EC" id="2.7.7.6" evidence="11"/>
<dbReference type="Pfam" id="PF04998">
    <property type="entry name" value="RNA_pol_Rpb1_5"/>
    <property type="match status" value="1"/>
</dbReference>
<evidence type="ECO:0000256" key="12">
    <source>
        <dbReference type="SAM" id="MobiDB-lite"/>
    </source>
</evidence>
<keyword evidence="7" id="KW-0862">Zinc</keyword>
<dbReference type="FunCoup" id="A0A152A7L3">
    <property type="interactions" value="571"/>
</dbReference>
<dbReference type="Pfam" id="PF04997">
    <property type="entry name" value="RNA_pol_Rpb1_1"/>
    <property type="match status" value="1"/>
</dbReference>
<keyword evidence="3 11" id="KW-0240">DNA-directed RNA polymerase</keyword>
<feature type="compositionally biased region" description="Acidic residues" evidence="12">
    <location>
        <begin position="160"/>
        <end position="176"/>
    </location>
</feature>
<dbReference type="OrthoDB" id="270392at2759"/>
<comment type="function">
    <text evidence="11">DNA-dependent RNA polymerase catalyzes the transcription of DNA into RNA using the four ribonucleoside triphosphates as substrates.</text>
</comment>
<dbReference type="InterPro" id="IPR015699">
    <property type="entry name" value="DNA-dir_RNA_pol1_lsu_N"/>
</dbReference>
<dbReference type="InParanoid" id="A0A152A7L3"/>
<dbReference type="Gene3D" id="3.30.1490.180">
    <property type="entry name" value="RNA polymerase ii"/>
    <property type="match status" value="1"/>
</dbReference>
<dbReference type="SUPFAM" id="SSF64484">
    <property type="entry name" value="beta and beta-prime subunits of DNA dependent RNA-polymerase"/>
    <property type="match status" value="1"/>
</dbReference>
<dbReference type="Gene3D" id="1.10.274.100">
    <property type="entry name" value="RNA polymerase Rpb1, domain 3"/>
    <property type="match status" value="1"/>
</dbReference>
<dbReference type="CDD" id="cd01435">
    <property type="entry name" value="RNAP_I_RPA1_N"/>
    <property type="match status" value="1"/>
</dbReference>
<feature type="domain" description="RNA polymerase N-terminal" evidence="13">
    <location>
        <begin position="330"/>
        <end position="643"/>
    </location>
</feature>
<dbReference type="CDD" id="cd02735">
    <property type="entry name" value="RNAP_I_Rpa1_C"/>
    <property type="match status" value="1"/>
</dbReference>
<dbReference type="FunFam" id="2.40.40.20:FF:000019">
    <property type="entry name" value="DNA-directed RNA polymerase II subunit RPB1"/>
    <property type="match status" value="1"/>
</dbReference>
<feature type="region of interest" description="Disordered" evidence="12">
    <location>
        <begin position="1283"/>
        <end position="1426"/>
    </location>
</feature>
<keyword evidence="10" id="KW-0539">Nucleus</keyword>
<dbReference type="PANTHER" id="PTHR19376">
    <property type="entry name" value="DNA-DIRECTED RNA POLYMERASE"/>
    <property type="match status" value="1"/>
</dbReference>
<feature type="compositionally biased region" description="Acidic residues" evidence="12">
    <location>
        <begin position="1402"/>
        <end position="1423"/>
    </location>
</feature>
<dbReference type="InterPro" id="IPR038120">
    <property type="entry name" value="Rpb1_funnel_sf"/>
</dbReference>
<comment type="similarity">
    <text evidence="2 11">Belongs to the RNA polymerase beta' chain family.</text>
</comment>
<organism evidence="14 15">
    <name type="scientific">Tieghemostelium lacteum</name>
    <name type="common">Slime mold</name>
    <name type="synonym">Dictyostelium lacteum</name>
    <dbReference type="NCBI Taxonomy" id="361077"/>
    <lineage>
        <taxon>Eukaryota</taxon>
        <taxon>Amoebozoa</taxon>
        <taxon>Evosea</taxon>
        <taxon>Eumycetozoa</taxon>
        <taxon>Dictyostelia</taxon>
        <taxon>Dictyosteliales</taxon>
        <taxon>Raperosteliaceae</taxon>
        <taxon>Tieghemostelium</taxon>
    </lineage>
</organism>
<dbReference type="OMA" id="NREDYQQ"/>
<gene>
    <name evidence="14" type="ORF">DLAC_01011</name>
</gene>
<feature type="region of interest" description="Disordered" evidence="12">
    <location>
        <begin position="154"/>
        <end position="181"/>
    </location>
</feature>
<comment type="caution">
    <text evidence="14">The sequence shown here is derived from an EMBL/GenBank/DDBJ whole genome shotgun (WGS) entry which is preliminary data.</text>
</comment>
<evidence type="ECO:0000256" key="8">
    <source>
        <dbReference type="ARBA" id="ARBA00022842"/>
    </source>
</evidence>
<dbReference type="PANTHER" id="PTHR19376:SF11">
    <property type="entry name" value="DNA-DIRECTED RNA POLYMERASE I SUBUNIT RPA1"/>
    <property type="match status" value="1"/>
</dbReference>
<dbReference type="GO" id="GO:0003677">
    <property type="term" value="F:DNA binding"/>
    <property type="evidence" value="ECO:0007669"/>
    <property type="project" value="InterPro"/>
</dbReference>
<dbReference type="InterPro" id="IPR006592">
    <property type="entry name" value="RNA_pol_N"/>
</dbReference>
<evidence type="ECO:0000256" key="11">
    <source>
        <dbReference type="RuleBase" id="RU004279"/>
    </source>
</evidence>
<dbReference type="InterPro" id="IPR045867">
    <property type="entry name" value="DNA-dir_RpoC_beta_prime"/>
</dbReference>
<dbReference type="GO" id="GO:0046872">
    <property type="term" value="F:metal ion binding"/>
    <property type="evidence" value="ECO:0007669"/>
    <property type="project" value="UniProtKB-KW"/>
</dbReference>
<name>A0A152A7L3_TIELA</name>
<evidence type="ECO:0000256" key="10">
    <source>
        <dbReference type="ARBA" id="ARBA00023242"/>
    </source>
</evidence>
<sequence>MATNIIKNEVSNVSFQFYTSNDIRKLSVKQIIETEAFDSLGSSILGGLHDPSLGPIGPPEICYTCGLDYIECPGHFGHIELALPCYNPVTFQVLLKLLKSKCFNCNFFKHGKVQIEHYIKLLKLLYSGEIVAAKILDEDYKNTLKKGTNKELEELLKKDEEDEDEKDDDSENDGEDHIDNPSMIPINLLKQIDEQGGIQTGQEKVVHFEDLRRQILREFLGIAGSHTTACANCQGYSPRIRNGDASRSKLFIMPLTDTYAKKNSHRKYKVNFSSVDEQTIHGTWFAPWEMLEQIKDLFYNEKEILDLLFGHTVTDQSDKKGLLKKESTVESFFMEVFPVTPSRYRPPNYMNGRRGEHPQNSHFKGMLKCNKLIKQSIESGEGKAKFLVNAVCELQLHVNNMYDNSKSSTPMNQVANGIKQILEKKEGLFRKHMMGKRVNYAARTVISPDISLESNEMGVPQYFAKTLTFPQPVTSFNYQQMAQAVINGPDVYPGANFIEDENGYLTNLSKESLEKRIALSKTLLTSHPHAPRGTNKKVYRHLLNGDFVLANRQPTLHKPGIMGHRVKVLGKDEKTLRMHYCNCSTYNADFDGDEMNIHFPQSLLAASEIREIAANNYQYLGPRNGGPLRGLIQDHILTGVLLTKKDTLFSKSEFAAILYASLWAVNTKHPIQMPHPCIVKPVPMWSGKQLITAALNHITIGRIPMNLEAPSKIPVKMWGTYGPEILRDSTVIIRQNEMLAGILDKGHFGASSFGLVHTCYELYDPDVAGTLLTTLGRMFTNYLSKRGFTCGVDDILMKSKEEQFRLESLKKANEEGYQVAAKFADLKTYNYEDAKKHMAKALQSEREVAKLDGMLKKALNTYTSKIIDTLIPGGQMKPFPKNNFSLMTVSGAKGSVVNFSQVSCLLGQQELEGKRVPRMVSGKTLPSYQPYDASARAGGFVMDRFLTGVRPQDYFFHCMAGREGLIDTAVKTSRSGYLQRCLIKHLEGLTVQYDNTVRDSDGSVIQFYYGEDALEIGKTPFLDKYSLIAQNYSLVKSQFNFDELVHSLKNVDLVEYADQMRNATPEELEMDPIMSRFNPSCDLGCTSESFMNSLQKYIDSNPQGLIKNGKNPKGTISEFDFKNLMHLYYNRSMISPGDSVGLVCAQSIGEPSTQMTLNTFHLAGRGEANVTLGIPRLREIIMTASVTPTTPLMEFQLNDPTNREETEKLAKYLEMLKMSDLIQDITVNEYTDENGRNYDVEIQFISTIKEVLTLHKLQESQLSTLLEGFIKQVNSVVNRTNGVKTQSIGSGSKVGSDRDEVSNMDTDEETPMDNAISLDFEGETNGTKSNTGKASSEPSLDDDSLTSKKKSKKNQKGSYDDEEDSNSNKNKKKKKSDKSDDDMDDDESEIENKTTQNSSNDSGDDNEDNEDKMDVDSGDDDDTTISSSIQSKNFKFSLKHFKFTTRVPTDCKKILMLGIVETVSQKFIIKSCKGISRCFVNEKTVKGQTEYSIQTEGINLRELFQLKDRLRINQLYTNDIASILRKYGVEACNRAIVSEISGVFGAYGISVDKRHLSLLADYMTFEGGYRALNRVGIENNTSPFQKMSFETTFAFLTKSALVADQDSVVSPSSRIVLGQIVRSGTGAFEIIAPIN</sequence>
<dbReference type="Gene3D" id="6.10.250.2940">
    <property type="match status" value="1"/>
</dbReference>
<proteinExistence type="inferred from homology"/>
<evidence type="ECO:0000256" key="7">
    <source>
        <dbReference type="ARBA" id="ARBA00022833"/>
    </source>
</evidence>
<dbReference type="Proteomes" id="UP000076078">
    <property type="component" value="Unassembled WGS sequence"/>
</dbReference>
<feature type="compositionally biased region" description="Acidic residues" evidence="12">
    <location>
        <begin position="1379"/>
        <end position="1389"/>
    </location>
</feature>
<dbReference type="InterPro" id="IPR047107">
    <property type="entry name" value="DNA-dir_RNA_pol1_lsu_C"/>
</dbReference>
<dbReference type="Gene3D" id="3.30.70.2850">
    <property type="match status" value="1"/>
</dbReference>
<dbReference type="Gene3D" id="2.40.40.20">
    <property type="match status" value="1"/>
</dbReference>
<dbReference type="InterPro" id="IPR000722">
    <property type="entry name" value="RNA_pol_asu"/>
</dbReference>
<reference evidence="14 15" key="1">
    <citation type="submission" date="2015-12" db="EMBL/GenBank/DDBJ databases">
        <title>Dictyostelia acquired genes for synthesis and detection of signals that induce cell-type specialization by lateral gene transfer from prokaryotes.</title>
        <authorList>
            <person name="Gloeckner G."/>
            <person name="Schaap P."/>
        </authorList>
    </citation>
    <scope>NUCLEOTIDE SEQUENCE [LARGE SCALE GENOMIC DNA]</scope>
    <source>
        <strain evidence="14 15">TK</strain>
    </source>
</reference>
<keyword evidence="8" id="KW-0460">Magnesium</keyword>
<dbReference type="Pfam" id="PF04983">
    <property type="entry name" value="RNA_pol_Rpb1_3"/>
    <property type="match status" value="1"/>
</dbReference>
<evidence type="ECO:0000256" key="2">
    <source>
        <dbReference type="ARBA" id="ARBA00006460"/>
    </source>
</evidence>
<evidence type="ECO:0000256" key="3">
    <source>
        <dbReference type="ARBA" id="ARBA00022478"/>
    </source>
</evidence>
<dbReference type="InterPro" id="IPR007083">
    <property type="entry name" value="RNA_pol_Rpb1_4"/>
</dbReference>
<dbReference type="SMART" id="SM00663">
    <property type="entry name" value="RPOLA_N"/>
    <property type="match status" value="1"/>
</dbReference>
<protein>
    <recommendedName>
        <fullName evidence="11">DNA-directed RNA polymerase subunit</fullName>
        <ecNumber evidence="11">2.7.7.6</ecNumber>
    </recommendedName>
</protein>
<accession>A0A152A7L3</accession>
<dbReference type="GO" id="GO:0005736">
    <property type="term" value="C:RNA polymerase I complex"/>
    <property type="evidence" value="ECO:0007669"/>
    <property type="project" value="TreeGrafter"/>
</dbReference>
<evidence type="ECO:0000313" key="14">
    <source>
        <dbReference type="EMBL" id="KYR02194.1"/>
    </source>
</evidence>
<keyword evidence="6" id="KW-0479">Metal-binding</keyword>
<evidence type="ECO:0000256" key="5">
    <source>
        <dbReference type="ARBA" id="ARBA00022695"/>
    </source>
</evidence>
<keyword evidence="9 11" id="KW-0804">Transcription</keyword>
<feature type="compositionally biased region" description="Polar residues" evidence="12">
    <location>
        <begin position="1324"/>
        <end position="1338"/>
    </location>
</feature>
<keyword evidence="5 11" id="KW-0548">Nucleotidyltransferase</keyword>
<keyword evidence="4 11" id="KW-0808">Transferase</keyword>